<dbReference type="EC" id="1.13.11.3" evidence="6"/>
<dbReference type="SUPFAM" id="SSF49482">
    <property type="entry name" value="Aromatic compound dioxygenase"/>
    <property type="match status" value="1"/>
</dbReference>
<feature type="signal peptide" evidence="4">
    <location>
        <begin position="1"/>
        <end position="18"/>
    </location>
</feature>
<dbReference type="CDD" id="cd03459">
    <property type="entry name" value="3_4-PCD"/>
    <property type="match status" value="1"/>
</dbReference>
<dbReference type="GO" id="GO:0018578">
    <property type="term" value="F:protocatechuate 3,4-dioxygenase activity"/>
    <property type="evidence" value="ECO:0007669"/>
    <property type="project" value="UniProtKB-EC"/>
</dbReference>
<feature type="chain" id="PRO_5026237025" evidence="4">
    <location>
        <begin position="19"/>
        <end position="213"/>
    </location>
</feature>
<dbReference type="RefSeq" id="WP_158764928.1">
    <property type="nucleotide sequence ID" value="NZ_CP047045.1"/>
</dbReference>
<dbReference type="InterPro" id="IPR000627">
    <property type="entry name" value="Intradiol_dOase_C"/>
</dbReference>
<keyword evidence="7" id="KW-1185">Reference proteome</keyword>
<dbReference type="InterPro" id="IPR015889">
    <property type="entry name" value="Intradiol_dOase_core"/>
</dbReference>
<dbReference type="AlphaFoldDB" id="A0A6I6MJB5"/>
<dbReference type="InterPro" id="IPR050770">
    <property type="entry name" value="Intradiol_RC_Dioxygenase"/>
</dbReference>
<proteinExistence type="inferred from homology"/>
<keyword evidence="4" id="KW-0732">Signal</keyword>
<gene>
    <name evidence="6" type="primary">pcaH</name>
    <name evidence="6" type="ORF">DSM104635_00766</name>
</gene>
<protein>
    <submittedName>
        <fullName evidence="6">Protocatechuate 3,4-dioxygenase beta chain</fullName>
        <ecNumber evidence="6">1.13.11.3</ecNumber>
    </submittedName>
</protein>
<dbReference type="InterPro" id="IPR039387">
    <property type="entry name" value="3_4-PCD"/>
</dbReference>
<dbReference type="EMBL" id="CP047045">
    <property type="protein sequence ID" value="QGZ93951.1"/>
    <property type="molecule type" value="Genomic_DNA"/>
</dbReference>
<keyword evidence="2 6" id="KW-0223">Dioxygenase</keyword>
<dbReference type="PANTHER" id="PTHR33711:SF10">
    <property type="entry name" value="INTRADIOL RING-CLEAVAGE DIOXYGENASES DOMAIN-CONTAINING PROTEIN"/>
    <property type="match status" value="1"/>
</dbReference>
<evidence type="ECO:0000256" key="3">
    <source>
        <dbReference type="ARBA" id="ARBA00023002"/>
    </source>
</evidence>
<evidence type="ECO:0000256" key="2">
    <source>
        <dbReference type="ARBA" id="ARBA00022964"/>
    </source>
</evidence>
<dbReference type="GO" id="GO:0008199">
    <property type="term" value="F:ferric iron binding"/>
    <property type="evidence" value="ECO:0007669"/>
    <property type="project" value="InterPro"/>
</dbReference>
<name>A0A6I6MJB5_9CAUL</name>
<comment type="similarity">
    <text evidence="1">Belongs to the intradiol ring-cleavage dioxygenase family.</text>
</comment>
<dbReference type="PROSITE" id="PS51257">
    <property type="entry name" value="PROKAR_LIPOPROTEIN"/>
    <property type="match status" value="1"/>
</dbReference>
<organism evidence="6 7">
    <name type="scientific">Terricaulis silvestris</name>
    <dbReference type="NCBI Taxonomy" id="2686094"/>
    <lineage>
        <taxon>Bacteria</taxon>
        <taxon>Pseudomonadati</taxon>
        <taxon>Pseudomonadota</taxon>
        <taxon>Alphaproteobacteria</taxon>
        <taxon>Caulobacterales</taxon>
        <taxon>Caulobacteraceae</taxon>
        <taxon>Terricaulis</taxon>
    </lineage>
</organism>
<sequence>MLISRRRALTLLSASALAACAVQVDPEEAALTPAETEGPFYPENTNAERDVDMTRLTGRSERAAGQVIEMRGRVLGPNGQPISGARVELWQANAGGRYAHSRDAGNPAPLDPNFQGYALVQSAADGGFSFTTIKPGGYTVDAQGPRTAHMHWKITANGRALTTQSYFPSEAANETDFLIRAMQAGDVPRLIATAGPAGADGALGFDWDVIVPA</sequence>
<dbReference type="KEGG" id="tsv:DSM104635_00766"/>
<accession>A0A6I6MJB5</accession>
<evidence type="ECO:0000313" key="6">
    <source>
        <dbReference type="EMBL" id="QGZ93951.1"/>
    </source>
</evidence>
<dbReference type="Pfam" id="PF00775">
    <property type="entry name" value="Dioxygenase_C"/>
    <property type="match status" value="1"/>
</dbReference>
<evidence type="ECO:0000256" key="1">
    <source>
        <dbReference type="ARBA" id="ARBA00007825"/>
    </source>
</evidence>
<evidence type="ECO:0000256" key="4">
    <source>
        <dbReference type="SAM" id="SignalP"/>
    </source>
</evidence>
<evidence type="ECO:0000313" key="7">
    <source>
        <dbReference type="Proteomes" id="UP000431269"/>
    </source>
</evidence>
<feature type="domain" description="Intradiol ring-cleavage dioxygenases" evidence="5">
    <location>
        <begin position="70"/>
        <end position="98"/>
    </location>
</feature>
<keyword evidence="3 6" id="KW-0560">Oxidoreductase</keyword>
<reference evidence="7" key="1">
    <citation type="submission" date="2019-12" db="EMBL/GenBank/DDBJ databases">
        <title>Complete genome of Terracaulis silvestris 0127_4.</title>
        <authorList>
            <person name="Vieira S."/>
            <person name="Riedel T."/>
            <person name="Sproer C."/>
            <person name="Pascual J."/>
            <person name="Boedeker C."/>
            <person name="Overmann J."/>
        </authorList>
    </citation>
    <scope>NUCLEOTIDE SEQUENCE [LARGE SCALE GENOMIC DNA]</scope>
    <source>
        <strain evidence="7">0127_4</strain>
    </source>
</reference>
<dbReference type="Proteomes" id="UP000431269">
    <property type="component" value="Chromosome"/>
</dbReference>
<dbReference type="PROSITE" id="PS00083">
    <property type="entry name" value="INTRADIOL_DIOXYGENAS"/>
    <property type="match status" value="1"/>
</dbReference>
<evidence type="ECO:0000259" key="5">
    <source>
        <dbReference type="PROSITE" id="PS00083"/>
    </source>
</evidence>
<dbReference type="PANTHER" id="PTHR33711">
    <property type="entry name" value="DIOXYGENASE, PUTATIVE (AFU_ORTHOLOGUE AFUA_2G02910)-RELATED"/>
    <property type="match status" value="1"/>
</dbReference>
<dbReference type="Gene3D" id="2.60.130.10">
    <property type="entry name" value="Aromatic compound dioxygenase"/>
    <property type="match status" value="1"/>
</dbReference>